<name>A0A1W2GZ03_9BACT</name>
<dbReference type="OrthoDB" id="662693at2"/>
<reference evidence="2" key="1">
    <citation type="submission" date="2017-04" db="EMBL/GenBank/DDBJ databases">
        <authorList>
            <person name="Varghese N."/>
            <person name="Submissions S."/>
        </authorList>
    </citation>
    <scope>NUCLEOTIDE SEQUENCE [LARGE SCALE GENOMIC DNA]</scope>
    <source>
        <strain evidence="2">DSM 16537</strain>
    </source>
</reference>
<sequence length="345" mass="39918">MRTLHKISLPFIVFFLSFVLGVAQENDISPLFENQETMEIKLSYSIKALKKEKQDSVYFPSVVHYKVPGEEWDSLTMNLRARGNFRRNNCFFPPIRIKIKKKDAKGTLFEGNNNLKLVVPCQSGKADIDLVMKEYLCYKLSEPVIPYHFKTRLANLTLIDISGKNPKTFEVKGFFIEDDDVVAKRHNSKIAKDRQIVPLRQQALSSVRIDFFEFMIANTDWSAMAQHNIKVMQTNDTKEYIPIPYDFDMSGLVNANYAVTSELLSISNVRQRIYRGFCRTPEDFEQVRAEFIEKESQIMKSVDDLSSELNPKDIADIKLFLGEFFNILKSDKLFNEQILSQCRAS</sequence>
<proteinExistence type="predicted"/>
<evidence type="ECO:0000313" key="1">
    <source>
        <dbReference type="EMBL" id="SMD41940.1"/>
    </source>
</evidence>
<dbReference type="Proteomes" id="UP000192333">
    <property type="component" value="Chromosome I"/>
</dbReference>
<organism evidence="1 2">
    <name type="scientific">Aquiflexum balticum DSM 16537</name>
    <dbReference type="NCBI Taxonomy" id="758820"/>
    <lineage>
        <taxon>Bacteria</taxon>
        <taxon>Pseudomonadati</taxon>
        <taxon>Bacteroidota</taxon>
        <taxon>Cytophagia</taxon>
        <taxon>Cytophagales</taxon>
        <taxon>Cyclobacteriaceae</taxon>
        <taxon>Aquiflexum</taxon>
    </lineage>
</organism>
<dbReference type="AlphaFoldDB" id="A0A1W2GZ03"/>
<keyword evidence="2" id="KW-1185">Reference proteome</keyword>
<protein>
    <submittedName>
        <fullName evidence="1">Uncharacterized protein</fullName>
    </submittedName>
</protein>
<dbReference type="EMBL" id="LT838813">
    <property type="protein sequence ID" value="SMD41940.1"/>
    <property type="molecule type" value="Genomic_DNA"/>
</dbReference>
<dbReference type="STRING" id="758820.SAMN00777080_0475"/>
<accession>A0A1W2GZ03</accession>
<dbReference type="RefSeq" id="WP_084118793.1">
    <property type="nucleotide sequence ID" value="NZ_LT838813.1"/>
</dbReference>
<gene>
    <name evidence="1" type="ORF">SAMN00777080_0475</name>
</gene>
<evidence type="ECO:0000313" key="2">
    <source>
        <dbReference type="Proteomes" id="UP000192333"/>
    </source>
</evidence>